<dbReference type="GO" id="GO:0009308">
    <property type="term" value="P:amine metabolic process"/>
    <property type="evidence" value="ECO:0007669"/>
    <property type="project" value="UniProtKB-UniRule"/>
</dbReference>
<keyword evidence="2 9" id="KW-0479">Metal-binding</keyword>
<accession>A0A835AFK7</accession>
<evidence type="ECO:0000256" key="8">
    <source>
        <dbReference type="PIRSR" id="PIRSR600269-51"/>
    </source>
</evidence>
<dbReference type="EC" id="1.4.3.-" evidence="9"/>
<evidence type="ECO:0000256" key="7">
    <source>
        <dbReference type="PIRSR" id="PIRSR600269-50"/>
    </source>
</evidence>
<dbReference type="SUPFAM" id="SSF49998">
    <property type="entry name" value="Amine oxidase catalytic domain"/>
    <property type="match status" value="1"/>
</dbReference>
<evidence type="ECO:0000256" key="6">
    <source>
        <dbReference type="ARBA" id="ARBA00023157"/>
    </source>
</evidence>
<dbReference type="PANTHER" id="PTHR10638:SF71">
    <property type="entry name" value="AMINE OXIDASE"/>
    <property type="match status" value="1"/>
</dbReference>
<dbReference type="InterPro" id="IPR049947">
    <property type="entry name" value="Cu_Am_Ox_Cu-bd"/>
</dbReference>
<dbReference type="InterPro" id="IPR015800">
    <property type="entry name" value="Cu_amine_oxidase_N2"/>
</dbReference>
<protein>
    <recommendedName>
        <fullName evidence="9">Amine oxidase</fullName>
        <ecNumber evidence="9">1.4.3.-</ecNumber>
    </recommendedName>
</protein>
<dbReference type="GO" id="GO:0008131">
    <property type="term" value="F:primary methylamine oxidase activity"/>
    <property type="evidence" value="ECO:0007669"/>
    <property type="project" value="InterPro"/>
</dbReference>
<feature type="domain" description="Copper amine oxidase N3-terminal" evidence="13">
    <location>
        <begin position="118"/>
        <end position="222"/>
    </location>
</feature>
<evidence type="ECO:0000313" key="15">
    <source>
        <dbReference type="Proteomes" id="UP000636709"/>
    </source>
</evidence>
<keyword evidence="4 9" id="KW-0560">Oxidoreductase</keyword>
<comment type="similarity">
    <text evidence="1 9">Belongs to the copper/topaquinone oxidase family.</text>
</comment>
<dbReference type="AlphaFoldDB" id="A0A835AFK7"/>
<evidence type="ECO:0000256" key="4">
    <source>
        <dbReference type="ARBA" id="ARBA00023002"/>
    </source>
</evidence>
<comment type="cofactor">
    <cofactor evidence="9">
        <name>Cu cation</name>
        <dbReference type="ChEBI" id="CHEBI:23378"/>
    </cofactor>
    <text evidence="9">Contains 1 topaquinone per subunit.</text>
</comment>
<keyword evidence="15" id="KW-1185">Reference proteome</keyword>
<keyword evidence="10" id="KW-0732">Signal</keyword>
<feature type="domain" description="Copper amine oxidase catalytic" evidence="11">
    <location>
        <begin position="247"/>
        <end position="665"/>
    </location>
</feature>
<reference evidence="14" key="1">
    <citation type="submission" date="2020-07" db="EMBL/GenBank/DDBJ databases">
        <title>Genome sequence and genetic diversity analysis of an under-domesticated orphan crop, white fonio (Digitaria exilis).</title>
        <authorList>
            <person name="Bennetzen J.L."/>
            <person name="Chen S."/>
            <person name="Ma X."/>
            <person name="Wang X."/>
            <person name="Yssel A.E.J."/>
            <person name="Chaluvadi S.R."/>
            <person name="Johnson M."/>
            <person name="Gangashetty P."/>
            <person name="Hamidou F."/>
            <person name="Sanogo M.D."/>
            <person name="Zwaenepoel A."/>
            <person name="Wallace J."/>
            <person name="Van De Peer Y."/>
            <person name="Van Deynze A."/>
        </authorList>
    </citation>
    <scope>NUCLEOTIDE SEQUENCE</scope>
    <source>
        <tissue evidence="14">Leaves</tissue>
    </source>
</reference>
<dbReference type="Gene3D" id="2.70.98.20">
    <property type="entry name" value="Copper amine oxidase, catalytic domain"/>
    <property type="match status" value="1"/>
</dbReference>
<dbReference type="GO" id="GO:0048038">
    <property type="term" value="F:quinone binding"/>
    <property type="evidence" value="ECO:0007669"/>
    <property type="project" value="InterPro"/>
</dbReference>
<evidence type="ECO:0000256" key="3">
    <source>
        <dbReference type="ARBA" id="ARBA00022772"/>
    </source>
</evidence>
<dbReference type="InterPro" id="IPR015798">
    <property type="entry name" value="Cu_amine_oxidase_C"/>
</dbReference>
<keyword evidence="3 7" id="KW-0801">TPQ</keyword>
<dbReference type="Pfam" id="PF02728">
    <property type="entry name" value="Cu_amine_oxidN3"/>
    <property type="match status" value="1"/>
</dbReference>
<dbReference type="Pfam" id="PF01179">
    <property type="entry name" value="Cu_amine_oxid"/>
    <property type="match status" value="1"/>
</dbReference>
<dbReference type="Proteomes" id="UP000636709">
    <property type="component" value="Unassembled WGS sequence"/>
</dbReference>
<evidence type="ECO:0000256" key="9">
    <source>
        <dbReference type="RuleBase" id="RU000672"/>
    </source>
</evidence>
<evidence type="ECO:0000256" key="1">
    <source>
        <dbReference type="ARBA" id="ARBA00007983"/>
    </source>
</evidence>
<feature type="domain" description="Copper amine oxidase N2-terminal" evidence="12">
    <location>
        <begin position="22"/>
        <end position="77"/>
    </location>
</feature>
<dbReference type="InterPro" id="IPR000269">
    <property type="entry name" value="Cu_amine_oxidase"/>
</dbReference>
<comment type="PTM">
    <text evidence="8 9">Topaquinone (TPQ) is generated by copper-dependent autoxidation of a specific tyrosyl residue.</text>
</comment>
<feature type="signal peptide" evidence="10">
    <location>
        <begin position="1"/>
        <end position="16"/>
    </location>
</feature>
<evidence type="ECO:0000256" key="2">
    <source>
        <dbReference type="ARBA" id="ARBA00022723"/>
    </source>
</evidence>
<gene>
    <name evidence="14" type="ORF">HU200_054731</name>
</gene>
<dbReference type="PROSITE" id="PS01165">
    <property type="entry name" value="COPPER_AMINE_OXID_2"/>
    <property type="match status" value="1"/>
</dbReference>
<name>A0A835AFK7_9POAL</name>
<feature type="chain" id="PRO_5032837724" description="Amine oxidase" evidence="10">
    <location>
        <begin position="17"/>
        <end position="685"/>
    </location>
</feature>
<evidence type="ECO:0000259" key="13">
    <source>
        <dbReference type="Pfam" id="PF02728"/>
    </source>
</evidence>
<dbReference type="EMBL" id="JACEFO010002349">
    <property type="protein sequence ID" value="KAF8664549.1"/>
    <property type="molecule type" value="Genomic_DNA"/>
</dbReference>
<dbReference type="GO" id="GO:0005507">
    <property type="term" value="F:copper ion binding"/>
    <property type="evidence" value="ECO:0007669"/>
    <property type="project" value="InterPro"/>
</dbReference>
<keyword evidence="5 9" id="KW-0186">Copper</keyword>
<sequence>MLPLLLLLAVLSATAAASLRPHPLDPLTPAEITAIRAAVLDSPLVPARPITFHYVGLDEPDKADVLAYAYGSGTRRRHRRILRLLPRRALVARNASSSSSSATATVLSHAVHRGAGFPTLTLEEQFAAVALPAAYQPFVDSVRRRGVDIGDVLCAVFPVGWFGGSTTDEAAGAAKRVAKMLCFVADSTANFYARPIEGVTMVVDLDSMAIVDYKDRVVYPVPKAEGTDYRAVKTGPPLTGQPAPGVVLQPEGRGFHIDGNIVRWANWEFHVGFDMRAGTVISLASVHDDDAGERRWVLYRGFVSEVFVPYMDPVEEWYYRTFLDAGEYGLGLWAFPLQPGADCPNNAAYFNGYYAGQDGKPVAGENRICVFERYASDVAWRHTEAGFPGELRSRRRPDVTLVVRMVVSPGNYDYILDWEFKTSGSIKFVVSLTGLLEVKGTSYTHADEITADAHGTLVSENTLAIYHDHYVTYHLDLDIDGTNNSFVKNVITAARNTGDPATGGAATPRRSYWTVRREVAETEADGQVDVNAGPADLLFVNPGKKTRMGYEVGYRLIPSGATAASVLADDDYPQRRASYTKKQVWVTPYSKAEKWAPGLYADQSTGDDGLAAWSGRNRGIRDEDIVLWYTLGLHHIPYQEDFPVMPTLSGGFELRPSNFFERNPILRIRSGSTHGPSKNCSCDAR</sequence>
<dbReference type="OrthoDB" id="5379943at2759"/>
<dbReference type="FunFam" id="2.70.98.20:FF:000004">
    <property type="entry name" value="Amine oxidase"/>
    <property type="match status" value="1"/>
</dbReference>
<evidence type="ECO:0000313" key="14">
    <source>
        <dbReference type="EMBL" id="KAF8664549.1"/>
    </source>
</evidence>
<feature type="active site" description="Proton acceptor" evidence="7">
    <location>
        <position position="324"/>
    </location>
</feature>
<dbReference type="PANTHER" id="PTHR10638">
    <property type="entry name" value="COPPER AMINE OXIDASE"/>
    <property type="match status" value="1"/>
</dbReference>
<dbReference type="InterPro" id="IPR016182">
    <property type="entry name" value="Cu_amine_oxidase_N-reg"/>
</dbReference>
<dbReference type="InterPro" id="IPR036460">
    <property type="entry name" value="Cu_amine_oxidase_C_sf"/>
</dbReference>
<comment type="caution">
    <text evidence="14">The sequence shown here is derived from an EMBL/GenBank/DDBJ whole genome shotgun (WGS) entry which is preliminary data.</text>
</comment>
<dbReference type="InterPro" id="IPR015802">
    <property type="entry name" value="Cu_amine_oxidase_N3"/>
</dbReference>
<dbReference type="InterPro" id="IPR049948">
    <property type="entry name" value="Cu_Am_ox_TPQ-bd"/>
</dbReference>
<dbReference type="Pfam" id="PF02727">
    <property type="entry name" value="Cu_amine_oxidN2"/>
    <property type="match status" value="1"/>
</dbReference>
<evidence type="ECO:0000256" key="10">
    <source>
        <dbReference type="SAM" id="SignalP"/>
    </source>
</evidence>
<feature type="modified residue" description="2',4',5'-topaquinone" evidence="8">
    <location>
        <position position="412"/>
    </location>
</feature>
<dbReference type="SUPFAM" id="SSF54416">
    <property type="entry name" value="Amine oxidase N-terminal region"/>
    <property type="match status" value="2"/>
</dbReference>
<feature type="active site" description="Schiff-base intermediate with substrate; via topaquinone" evidence="7">
    <location>
        <position position="412"/>
    </location>
</feature>
<keyword evidence="6" id="KW-1015">Disulfide bond</keyword>
<evidence type="ECO:0000259" key="12">
    <source>
        <dbReference type="Pfam" id="PF02727"/>
    </source>
</evidence>
<dbReference type="Gene3D" id="3.10.450.40">
    <property type="match status" value="2"/>
</dbReference>
<proteinExistence type="inferred from homology"/>
<dbReference type="PROSITE" id="PS01164">
    <property type="entry name" value="COPPER_AMINE_OXID_1"/>
    <property type="match status" value="1"/>
</dbReference>
<organism evidence="14 15">
    <name type="scientific">Digitaria exilis</name>
    <dbReference type="NCBI Taxonomy" id="1010633"/>
    <lineage>
        <taxon>Eukaryota</taxon>
        <taxon>Viridiplantae</taxon>
        <taxon>Streptophyta</taxon>
        <taxon>Embryophyta</taxon>
        <taxon>Tracheophyta</taxon>
        <taxon>Spermatophyta</taxon>
        <taxon>Magnoliopsida</taxon>
        <taxon>Liliopsida</taxon>
        <taxon>Poales</taxon>
        <taxon>Poaceae</taxon>
        <taxon>PACMAD clade</taxon>
        <taxon>Panicoideae</taxon>
        <taxon>Panicodae</taxon>
        <taxon>Paniceae</taxon>
        <taxon>Anthephorinae</taxon>
        <taxon>Digitaria</taxon>
    </lineage>
</organism>
<evidence type="ECO:0000256" key="5">
    <source>
        <dbReference type="ARBA" id="ARBA00023008"/>
    </source>
</evidence>
<dbReference type="FunFam" id="3.10.450.40:FF:000005">
    <property type="entry name" value="Amine oxidase"/>
    <property type="match status" value="1"/>
</dbReference>
<evidence type="ECO:0000259" key="11">
    <source>
        <dbReference type="Pfam" id="PF01179"/>
    </source>
</evidence>